<proteinExistence type="inferred from homology"/>
<evidence type="ECO:0000256" key="5">
    <source>
        <dbReference type="ARBA" id="ARBA00023002"/>
    </source>
</evidence>
<keyword evidence="5" id="KW-0560">Oxidoreductase</keyword>
<evidence type="ECO:0000313" key="8">
    <source>
        <dbReference type="Proteomes" id="UP000019478"/>
    </source>
</evidence>
<dbReference type="AlphaFoldDB" id="W9YK42"/>
<evidence type="ECO:0000256" key="4">
    <source>
        <dbReference type="ARBA" id="ARBA00022827"/>
    </source>
</evidence>
<dbReference type="Pfam" id="PF00743">
    <property type="entry name" value="FMO-like"/>
    <property type="match status" value="1"/>
</dbReference>
<gene>
    <name evidence="7" type="ORF">A1O3_03118</name>
</gene>
<keyword evidence="8" id="KW-1185">Reference proteome</keyword>
<dbReference type="GO" id="GO:0004499">
    <property type="term" value="F:N,N-dimethylaniline monooxygenase activity"/>
    <property type="evidence" value="ECO:0007669"/>
    <property type="project" value="InterPro"/>
</dbReference>
<dbReference type="EMBL" id="AMGY01000002">
    <property type="protein sequence ID" value="EXJ90050.1"/>
    <property type="molecule type" value="Genomic_DNA"/>
</dbReference>
<keyword evidence="3" id="KW-0285">Flavoprotein</keyword>
<comment type="caution">
    <text evidence="7">The sequence shown here is derived from an EMBL/GenBank/DDBJ whole genome shotgun (WGS) entry which is preliminary data.</text>
</comment>
<dbReference type="eggNOG" id="KOG1399">
    <property type="taxonomic scope" value="Eukaryota"/>
</dbReference>
<dbReference type="InterPro" id="IPR020946">
    <property type="entry name" value="Flavin_mOase-like"/>
</dbReference>
<dbReference type="PANTHER" id="PTHR42877:SF1">
    <property type="entry name" value="FAD-BINDING MONOOXYGENASE STCW"/>
    <property type="match status" value="1"/>
</dbReference>
<dbReference type="Gene3D" id="3.50.50.60">
    <property type="entry name" value="FAD/NAD(P)-binding domain"/>
    <property type="match status" value="2"/>
</dbReference>
<protein>
    <recommendedName>
        <fullName evidence="9">Cyclohexanone monooxygenase</fullName>
    </recommendedName>
</protein>
<dbReference type="GO" id="GO:0050661">
    <property type="term" value="F:NADP binding"/>
    <property type="evidence" value="ECO:0007669"/>
    <property type="project" value="InterPro"/>
</dbReference>
<dbReference type="Proteomes" id="UP000019478">
    <property type="component" value="Unassembled WGS sequence"/>
</dbReference>
<dbReference type="OrthoDB" id="74360at2759"/>
<name>W9YK42_9EURO</name>
<accession>W9YK42</accession>
<sequence>MSGILNGDKPNGTPSEKPTTRPGNLFTEKVSTEFHCNPKTGYQIPLVTYGAPENRRLKVLTIGAGISGIMLAYQIEKNCQNIDHVIYEKNAEVGGTWLQNRYPNAACDAPSHTYQFNFAMSPDWPKFYSNSATIHKYITGVVDKLDLRKYIQFNSEIVEARFNEKTGVWIVKIRQKQEDGSVKEITEDCDLLLGAIGILDRWEMPKIPGIEKFKGRVVHTAGWDPKYGQEEWKKDRVAVIGSGASAVQVVPGMQPYAKKIDFFVRTGVWFFKHDAPGSTPRPQDYTYTDEEKKLFREDHEAMVKYAKTYENDLMKLFHIMVKSGKSYEAIRAALQERMRTFLKDERLIEGFTPKFSVGCRRIAPGDPCMEAVTKENVHCHFTGVKEITETGLIGDDGTVVETDTIVCATGFDVSYRPRFPLIGLNGTDLRKKWEVYPKGYFGLACPEIPNYITFIGPTWPVENGSVMGPLTAVVDYTLQIIKKMQTENIKYWVPRQDVSDEFNDHVQSWFKGTVWEEDCNAWYKNRKTGNVDAVWPGSALHYMELIKSPRYEDFDIKYHHKTNRFNFLGHGFTERDLDFSPNADRTPYLDVKNLDPRYYQ</sequence>
<evidence type="ECO:0000256" key="3">
    <source>
        <dbReference type="ARBA" id="ARBA00022630"/>
    </source>
</evidence>
<reference evidence="7 8" key="1">
    <citation type="submission" date="2013-03" db="EMBL/GenBank/DDBJ databases">
        <title>The Genome Sequence of Capronia epimyces CBS 606.96.</title>
        <authorList>
            <consortium name="The Broad Institute Genomics Platform"/>
            <person name="Cuomo C."/>
            <person name="de Hoog S."/>
            <person name="Gorbushina A."/>
            <person name="Walker B."/>
            <person name="Young S.K."/>
            <person name="Zeng Q."/>
            <person name="Gargeya S."/>
            <person name="Fitzgerald M."/>
            <person name="Haas B."/>
            <person name="Abouelleil A."/>
            <person name="Allen A.W."/>
            <person name="Alvarado L."/>
            <person name="Arachchi H.M."/>
            <person name="Berlin A.M."/>
            <person name="Chapman S.B."/>
            <person name="Gainer-Dewar J."/>
            <person name="Goldberg J."/>
            <person name="Griggs A."/>
            <person name="Gujja S."/>
            <person name="Hansen M."/>
            <person name="Howarth C."/>
            <person name="Imamovic A."/>
            <person name="Ireland A."/>
            <person name="Larimer J."/>
            <person name="McCowan C."/>
            <person name="Murphy C."/>
            <person name="Pearson M."/>
            <person name="Poon T.W."/>
            <person name="Priest M."/>
            <person name="Roberts A."/>
            <person name="Saif S."/>
            <person name="Shea T."/>
            <person name="Sisk P."/>
            <person name="Sykes S."/>
            <person name="Wortman J."/>
            <person name="Nusbaum C."/>
            <person name="Birren B."/>
        </authorList>
    </citation>
    <scope>NUCLEOTIDE SEQUENCE [LARGE SCALE GENOMIC DNA]</scope>
    <source>
        <strain evidence="7 8">CBS 606.96</strain>
    </source>
</reference>
<feature type="region of interest" description="Disordered" evidence="6">
    <location>
        <begin position="1"/>
        <end position="25"/>
    </location>
</feature>
<dbReference type="HOGENOM" id="CLU_006937_6_0_1"/>
<comment type="similarity">
    <text evidence="2">Belongs to the FAD-binding monooxygenase family.</text>
</comment>
<comment type="cofactor">
    <cofactor evidence="1">
        <name>FAD</name>
        <dbReference type="ChEBI" id="CHEBI:57692"/>
    </cofactor>
</comment>
<keyword evidence="4" id="KW-0274">FAD</keyword>
<dbReference type="GO" id="GO:0050660">
    <property type="term" value="F:flavin adenine dinucleotide binding"/>
    <property type="evidence" value="ECO:0007669"/>
    <property type="project" value="InterPro"/>
</dbReference>
<dbReference type="RefSeq" id="XP_007731447.1">
    <property type="nucleotide sequence ID" value="XM_007733257.1"/>
</dbReference>
<dbReference type="InterPro" id="IPR036188">
    <property type="entry name" value="FAD/NAD-bd_sf"/>
</dbReference>
<dbReference type="GeneID" id="19167247"/>
<evidence type="ECO:0000256" key="1">
    <source>
        <dbReference type="ARBA" id="ARBA00001974"/>
    </source>
</evidence>
<dbReference type="InterPro" id="IPR051209">
    <property type="entry name" value="FAD-bind_Monooxygenase_sf"/>
</dbReference>
<organism evidence="7 8">
    <name type="scientific">Capronia epimyces CBS 606.96</name>
    <dbReference type="NCBI Taxonomy" id="1182542"/>
    <lineage>
        <taxon>Eukaryota</taxon>
        <taxon>Fungi</taxon>
        <taxon>Dikarya</taxon>
        <taxon>Ascomycota</taxon>
        <taxon>Pezizomycotina</taxon>
        <taxon>Eurotiomycetes</taxon>
        <taxon>Chaetothyriomycetidae</taxon>
        <taxon>Chaetothyriales</taxon>
        <taxon>Herpotrichiellaceae</taxon>
        <taxon>Capronia</taxon>
    </lineage>
</organism>
<evidence type="ECO:0008006" key="9">
    <source>
        <dbReference type="Google" id="ProtNLM"/>
    </source>
</evidence>
<evidence type="ECO:0000313" key="7">
    <source>
        <dbReference type="EMBL" id="EXJ90050.1"/>
    </source>
</evidence>
<evidence type="ECO:0000256" key="6">
    <source>
        <dbReference type="SAM" id="MobiDB-lite"/>
    </source>
</evidence>
<evidence type="ECO:0000256" key="2">
    <source>
        <dbReference type="ARBA" id="ARBA00010139"/>
    </source>
</evidence>
<dbReference type="PANTHER" id="PTHR42877">
    <property type="entry name" value="L-ORNITHINE N(5)-MONOOXYGENASE-RELATED"/>
    <property type="match status" value="1"/>
</dbReference>
<dbReference type="SUPFAM" id="SSF51905">
    <property type="entry name" value="FAD/NAD(P)-binding domain"/>
    <property type="match status" value="3"/>
</dbReference>